<dbReference type="InterPro" id="IPR020476">
    <property type="entry name" value="Nudix_hydrolase"/>
</dbReference>
<dbReference type="InterPro" id="IPR020084">
    <property type="entry name" value="NUDIX_hydrolase_CS"/>
</dbReference>
<keyword evidence="4" id="KW-0460">Magnesium</keyword>
<organism evidence="7 8">
    <name type="scientific">Actinoplanes cyaneus</name>
    <dbReference type="NCBI Taxonomy" id="52696"/>
    <lineage>
        <taxon>Bacteria</taxon>
        <taxon>Bacillati</taxon>
        <taxon>Actinomycetota</taxon>
        <taxon>Actinomycetes</taxon>
        <taxon>Micromonosporales</taxon>
        <taxon>Micromonosporaceae</taxon>
        <taxon>Actinoplanes</taxon>
    </lineage>
</organism>
<dbReference type="PROSITE" id="PS51462">
    <property type="entry name" value="NUDIX"/>
    <property type="match status" value="1"/>
</dbReference>
<protein>
    <submittedName>
        <fullName evidence="7">DNA mismatch repair protein MutT</fullName>
    </submittedName>
</protein>
<dbReference type="Proteomes" id="UP000619479">
    <property type="component" value="Unassembled WGS sequence"/>
</dbReference>
<evidence type="ECO:0000313" key="7">
    <source>
        <dbReference type="EMBL" id="GID65079.1"/>
    </source>
</evidence>
<dbReference type="Pfam" id="PF00293">
    <property type="entry name" value="NUDIX"/>
    <property type="match status" value="1"/>
</dbReference>
<evidence type="ECO:0000256" key="2">
    <source>
        <dbReference type="ARBA" id="ARBA00005582"/>
    </source>
</evidence>
<dbReference type="CDD" id="cd04685">
    <property type="entry name" value="NUDIX_Hydrolase"/>
    <property type="match status" value="1"/>
</dbReference>
<dbReference type="InterPro" id="IPR000086">
    <property type="entry name" value="NUDIX_hydrolase_dom"/>
</dbReference>
<evidence type="ECO:0000313" key="8">
    <source>
        <dbReference type="Proteomes" id="UP000619479"/>
    </source>
</evidence>
<dbReference type="PRINTS" id="PR00502">
    <property type="entry name" value="NUDIXFAMILY"/>
</dbReference>
<dbReference type="PANTHER" id="PTHR43046">
    <property type="entry name" value="GDP-MANNOSE MANNOSYL HYDROLASE"/>
    <property type="match status" value="1"/>
</dbReference>
<sequence length="152" mass="16758">MESVVRPAVRIICVDADGRVLLLNWRDPIDGHRLWEPPGGGIDPGETPLEAARRELTEETGLDPDAIDPHFVVVDRDTIWKGRRMVGPEQFFAAAYPGSAPPIGRDGLLPYEKAELQGHAWVHPSDFPALSDSLEPPSLGEILRSSSRFGTW</sequence>
<dbReference type="EMBL" id="BOMH01000020">
    <property type="protein sequence ID" value="GID65079.1"/>
    <property type="molecule type" value="Genomic_DNA"/>
</dbReference>
<dbReference type="AlphaFoldDB" id="A0A919IFV5"/>
<evidence type="ECO:0000256" key="1">
    <source>
        <dbReference type="ARBA" id="ARBA00001946"/>
    </source>
</evidence>
<evidence type="ECO:0000256" key="3">
    <source>
        <dbReference type="ARBA" id="ARBA00022801"/>
    </source>
</evidence>
<evidence type="ECO:0000256" key="5">
    <source>
        <dbReference type="RuleBase" id="RU003476"/>
    </source>
</evidence>
<accession>A0A919IFV5</accession>
<evidence type="ECO:0000256" key="4">
    <source>
        <dbReference type="ARBA" id="ARBA00022842"/>
    </source>
</evidence>
<keyword evidence="8" id="KW-1185">Reference proteome</keyword>
<gene>
    <name evidence="7" type="ORF">Acy02nite_29600</name>
</gene>
<comment type="cofactor">
    <cofactor evidence="1">
        <name>Mg(2+)</name>
        <dbReference type="ChEBI" id="CHEBI:18420"/>
    </cofactor>
</comment>
<comment type="caution">
    <text evidence="7">The sequence shown here is derived from an EMBL/GenBank/DDBJ whole genome shotgun (WGS) entry which is preliminary data.</text>
</comment>
<dbReference type="PANTHER" id="PTHR43046:SF12">
    <property type="entry name" value="GDP-MANNOSE MANNOSYL HYDROLASE"/>
    <property type="match status" value="1"/>
</dbReference>
<reference evidence="7" key="1">
    <citation type="submission" date="2021-01" db="EMBL/GenBank/DDBJ databases">
        <title>Whole genome shotgun sequence of Actinoplanes cyaneus NBRC 14990.</title>
        <authorList>
            <person name="Komaki H."/>
            <person name="Tamura T."/>
        </authorList>
    </citation>
    <scope>NUCLEOTIDE SEQUENCE</scope>
    <source>
        <strain evidence="7">NBRC 14990</strain>
    </source>
</reference>
<dbReference type="InterPro" id="IPR015797">
    <property type="entry name" value="NUDIX_hydrolase-like_dom_sf"/>
</dbReference>
<dbReference type="PROSITE" id="PS00893">
    <property type="entry name" value="NUDIX_BOX"/>
    <property type="match status" value="1"/>
</dbReference>
<evidence type="ECO:0000259" key="6">
    <source>
        <dbReference type="PROSITE" id="PS51462"/>
    </source>
</evidence>
<dbReference type="RefSeq" id="WP_203740876.1">
    <property type="nucleotide sequence ID" value="NZ_BAAAUC010000016.1"/>
</dbReference>
<dbReference type="Gene3D" id="3.90.79.10">
    <property type="entry name" value="Nucleoside Triphosphate Pyrophosphohydrolase"/>
    <property type="match status" value="1"/>
</dbReference>
<dbReference type="GO" id="GO:0016787">
    <property type="term" value="F:hydrolase activity"/>
    <property type="evidence" value="ECO:0007669"/>
    <property type="project" value="UniProtKB-KW"/>
</dbReference>
<keyword evidence="3 5" id="KW-0378">Hydrolase</keyword>
<feature type="domain" description="Nudix hydrolase" evidence="6">
    <location>
        <begin position="4"/>
        <end position="144"/>
    </location>
</feature>
<dbReference type="SUPFAM" id="SSF55811">
    <property type="entry name" value="Nudix"/>
    <property type="match status" value="1"/>
</dbReference>
<name>A0A919IFV5_9ACTN</name>
<proteinExistence type="inferred from homology"/>
<comment type="similarity">
    <text evidence="2 5">Belongs to the Nudix hydrolase family.</text>
</comment>